<proteinExistence type="predicted"/>
<dbReference type="Pfam" id="PF13988">
    <property type="entry name" value="DUF4225"/>
    <property type="match status" value="1"/>
</dbReference>
<keyword evidence="2" id="KW-1185">Reference proteome</keyword>
<dbReference type="InterPro" id="IPR025320">
    <property type="entry name" value="DUF4225"/>
</dbReference>
<dbReference type="EMBL" id="JBDLYL010000036">
    <property type="protein sequence ID" value="MEN8642601.1"/>
    <property type="molecule type" value="Genomic_DNA"/>
</dbReference>
<reference evidence="1 2" key="1">
    <citation type="submission" date="2024-05" db="EMBL/GenBank/DDBJ databases">
        <title>Sequence of Lycoming College course isolates.</title>
        <authorList>
            <person name="Reigle C.A."/>
            <person name="Newman J.D."/>
        </authorList>
    </citation>
    <scope>NUCLEOTIDE SEQUENCE [LARGE SCALE GENOMIC DNA]</scope>
    <source>
        <strain evidence="1 2">CAR-09</strain>
    </source>
</reference>
<protein>
    <submittedName>
        <fullName evidence="1">DUF4225 domain-containing protein</fullName>
    </submittedName>
</protein>
<evidence type="ECO:0000313" key="2">
    <source>
        <dbReference type="Proteomes" id="UP001424532"/>
    </source>
</evidence>
<comment type="caution">
    <text evidence="1">The sequence shown here is derived from an EMBL/GenBank/DDBJ whole genome shotgun (WGS) entry which is preliminary data.</text>
</comment>
<name>A0ABV0DL77_9PSED</name>
<sequence length="238" mass="27057">MSQRDEEYGERLDEAYWEVNAAASRLISYGCGISAKHLSDRRLRMQFNRELAYYARRVMDDVYERRITPEQGLERIQAEKKSLYSQATRIFTQLGGMAGGASQFAEGLVSCIGSLGSTCVIHGAPLIMHGGNNLYENARGLYEGRTDVVGPVREFYQDAAKSLGYSERDGNLAYYTADLFLSGRALWRKVPRRDAWRLYRYMDADKERKIRQLGKGGLGVEASTSGMTIKQWVDEYRK</sequence>
<dbReference type="RefSeq" id="WP_347151502.1">
    <property type="nucleotide sequence ID" value="NZ_JBDLYL010000036.1"/>
</dbReference>
<organism evidence="1 2">
    <name type="scientific">Pseudomonas sichuanensis</name>
    <dbReference type="NCBI Taxonomy" id="2213015"/>
    <lineage>
        <taxon>Bacteria</taxon>
        <taxon>Pseudomonadati</taxon>
        <taxon>Pseudomonadota</taxon>
        <taxon>Gammaproteobacteria</taxon>
        <taxon>Pseudomonadales</taxon>
        <taxon>Pseudomonadaceae</taxon>
        <taxon>Pseudomonas</taxon>
    </lineage>
</organism>
<dbReference type="Proteomes" id="UP001424532">
    <property type="component" value="Unassembled WGS sequence"/>
</dbReference>
<accession>A0ABV0DL77</accession>
<gene>
    <name evidence="1" type="ORF">ABFE88_23395</name>
</gene>
<evidence type="ECO:0000313" key="1">
    <source>
        <dbReference type="EMBL" id="MEN8642601.1"/>
    </source>
</evidence>